<accession>A0ABV4BJC7</accession>
<organism evidence="10 11">
    <name type="scientific">Thioalkalicoccus limnaeus</name>
    <dbReference type="NCBI Taxonomy" id="120681"/>
    <lineage>
        <taxon>Bacteria</taxon>
        <taxon>Pseudomonadati</taxon>
        <taxon>Pseudomonadota</taxon>
        <taxon>Gammaproteobacteria</taxon>
        <taxon>Chromatiales</taxon>
        <taxon>Chromatiaceae</taxon>
        <taxon>Thioalkalicoccus</taxon>
    </lineage>
</organism>
<keyword evidence="6" id="KW-0406">Ion transport</keyword>
<evidence type="ECO:0000256" key="7">
    <source>
        <dbReference type="ARBA" id="ARBA00023136"/>
    </source>
</evidence>
<dbReference type="PANTHER" id="PTHR11629:SF63">
    <property type="entry name" value="V-TYPE PROTON ATPASE SUBUNIT A"/>
    <property type="match status" value="1"/>
</dbReference>
<proteinExistence type="inferred from homology"/>
<dbReference type="EMBL" id="JBDKXB010000021">
    <property type="protein sequence ID" value="MEY6433422.1"/>
    <property type="molecule type" value="Genomic_DNA"/>
</dbReference>
<comment type="similarity">
    <text evidence="2">Belongs to the V-ATPase 116 kDa subunit family.</text>
</comment>
<evidence type="ECO:0000256" key="1">
    <source>
        <dbReference type="ARBA" id="ARBA00004141"/>
    </source>
</evidence>
<protein>
    <submittedName>
        <fullName evidence="10">ATPase</fullName>
    </submittedName>
</protein>
<keyword evidence="7 9" id="KW-0472">Membrane</keyword>
<evidence type="ECO:0000256" key="9">
    <source>
        <dbReference type="SAM" id="Phobius"/>
    </source>
</evidence>
<gene>
    <name evidence="10" type="ORF">ABC977_13520</name>
</gene>
<evidence type="ECO:0000256" key="6">
    <source>
        <dbReference type="ARBA" id="ARBA00023065"/>
    </source>
</evidence>
<feature type="transmembrane region" description="Helical" evidence="9">
    <location>
        <begin position="547"/>
        <end position="568"/>
    </location>
</feature>
<feature type="coiled-coil region" evidence="8">
    <location>
        <begin position="85"/>
        <end position="112"/>
    </location>
</feature>
<keyword evidence="5 9" id="KW-1133">Transmembrane helix</keyword>
<name>A0ABV4BJC7_9GAMM</name>
<feature type="transmembrane region" description="Helical" evidence="9">
    <location>
        <begin position="519"/>
        <end position="541"/>
    </location>
</feature>
<dbReference type="RefSeq" id="WP_369667805.1">
    <property type="nucleotide sequence ID" value="NZ_JBDKXB010000021.1"/>
</dbReference>
<reference evidence="10 11" key="1">
    <citation type="submission" date="2024-05" db="EMBL/GenBank/DDBJ databases">
        <title>Genome Sequence and Characterization of the New Strain Purple Sulfur Bacterium of Genus Thioalkalicoccus.</title>
        <authorList>
            <person name="Bryantseva I.A."/>
            <person name="Kyndt J.A."/>
            <person name="Imhoff J.F."/>
        </authorList>
    </citation>
    <scope>NUCLEOTIDE SEQUENCE [LARGE SCALE GENOMIC DNA]</scope>
    <source>
        <strain evidence="10 11">Um2</strain>
    </source>
</reference>
<evidence type="ECO:0000256" key="2">
    <source>
        <dbReference type="ARBA" id="ARBA00009904"/>
    </source>
</evidence>
<comment type="subcellular location">
    <subcellularLocation>
        <location evidence="1">Membrane</location>
        <topology evidence="1">Multi-pass membrane protein</topology>
    </subcellularLocation>
</comment>
<evidence type="ECO:0000256" key="5">
    <source>
        <dbReference type="ARBA" id="ARBA00022989"/>
    </source>
</evidence>
<evidence type="ECO:0000256" key="4">
    <source>
        <dbReference type="ARBA" id="ARBA00022692"/>
    </source>
</evidence>
<keyword evidence="4 9" id="KW-0812">Transmembrane</keyword>
<dbReference type="InterPro" id="IPR002490">
    <property type="entry name" value="V-ATPase_116kDa_su"/>
</dbReference>
<feature type="transmembrane region" description="Helical" evidence="9">
    <location>
        <begin position="342"/>
        <end position="371"/>
    </location>
</feature>
<evidence type="ECO:0000256" key="8">
    <source>
        <dbReference type="SAM" id="Coils"/>
    </source>
</evidence>
<evidence type="ECO:0000256" key="3">
    <source>
        <dbReference type="ARBA" id="ARBA00022448"/>
    </source>
</evidence>
<keyword evidence="11" id="KW-1185">Reference proteome</keyword>
<keyword evidence="3" id="KW-0813">Transport</keyword>
<feature type="transmembrane region" description="Helical" evidence="9">
    <location>
        <begin position="482"/>
        <end position="507"/>
    </location>
</feature>
<sequence>MLSPVPARWFEVLCSRGEAVHTSAVLAATGAVEIEVRPNLVTDVLLRELATGLADFEQRQTRYGRYWARGNLRPAPMTGAPEVVLARALDRLSAWQRDADRLIDALQACEEESTRLKWLGEVVARLIGGSLDFDLVARSGPVLGTFCVLLPSDAEPRFPDWVIARGVSWEGHQCFLIVGPAERLEDVKVPLRARKGRIIERPAWLCGRADEAHAAILARRRQLSTRIVHLYAELDSLYEDHRLGDVLAQLVWLAWFARQVGGLERASDHLVWITGWSNDLTGRSLAAALEGTESRALLRFRPPPPGIEPPQILDNPRWMRPFELFARAFGVPGADEADPTPVLALVVPLIFGYMFGDLGQGLVLAAAGWWLRDRFEPARLLMYCGLSAMAFGLVFGSLFGREDLIPALWLHPLDAPLVVILVPLIFAVGLLVVGQMLAAVGARQRGDLASWWRVDAGFLLFYLGLLGWLADPAAAWLAALGLAWYLIGAIVTSDRWLGVLAAVGRLLENGLQILVNTLSFARVGAFALAHAALSLAVVTMADAAPLLWSMLILILGNLVIIALEGLVVSIQTTRLMLFEFFNRFLRGTGRVFRPLPPPLAGVVRAGPGASPTPTG</sequence>
<dbReference type="PANTHER" id="PTHR11629">
    <property type="entry name" value="VACUOLAR PROTON ATPASES"/>
    <property type="match status" value="1"/>
</dbReference>
<feature type="transmembrane region" description="Helical" evidence="9">
    <location>
        <begin position="452"/>
        <end position="470"/>
    </location>
</feature>
<feature type="transmembrane region" description="Helical" evidence="9">
    <location>
        <begin position="419"/>
        <end position="440"/>
    </location>
</feature>
<evidence type="ECO:0000313" key="10">
    <source>
        <dbReference type="EMBL" id="MEY6433422.1"/>
    </source>
</evidence>
<dbReference type="Proteomes" id="UP001564408">
    <property type="component" value="Unassembled WGS sequence"/>
</dbReference>
<evidence type="ECO:0000313" key="11">
    <source>
        <dbReference type="Proteomes" id="UP001564408"/>
    </source>
</evidence>
<comment type="caution">
    <text evidence="10">The sequence shown here is derived from an EMBL/GenBank/DDBJ whole genome shotgun (WGS) entry which is preliminary data.</text>
</comment>
<keyword evidence="8" id="KW-0175">Coiled coil</keyword>
<feature type="transmembrane region" description="Helical" evidence="9">
    <location>
        <begin position="380"/>
        <end position="399"/>
    </location>
</feature>